<dbReference type="InterPro" id="IPR051202">
    <property type="entry name" value="Peptidase_C40"/>
</dbReference>
<dbReference type="InterPro" id="IPR018392">
    <property type="entry name" value="LysM"/>
</dbReference>
<dbReference type="Proteomes" id="UP001646157">
    <property type="component" value="Unassembled WGS sequence"/>
</dbReference>
<feature type="chain" id="PRO_5046897023" evidence="8">
    <location>
        <begin position="23"/>
        <end position="338"/>
    </location>
</feature>
<keyword evidence="5 11" id="KW-0378">Hydrolase</keyword>
<protein>
    <submittedName>
        <fullName evidence="11">Peptidoglycan endopeptidase LytE</fullName>
        <ecNumber evidence="11">3.4.-.-</ecNumber>
    </submittedName>
</protein>
<evidence type="ECO:0000256" key="4">
    <source>
        <dbReference type="ARBA" id="ARBA00022737"/>
    </source>
</evidence>
<feature type="domain" description="NlpC/P60" evidence="10">
    <location>
        <begin position="218"/>
        <end position="338"/>
    </location>
</feature>
<reference evidence="11 12" key="1">
    <citation type="submission" date="2021-01" db="EMBL/GenBank/DDBJ databases">
        <title>Genomic Encyclopedia of Type Strains, Phase IV (KMG-IV): sequencing the most valuable type-strain genomes for metagenomic binning, comparative biology and taxonomic classification.</title>
        <authorList>
            <person name="Goeker M."/>
        </authorList>
    </citation>
    <scope>NUCLEOTIDE SEQUENCE [LARGE SCALE GENOMIC DNA]</scope>
    <source>
        <strain evidence="11 12">DSM 24834</strain>
    </source>
</reference>
<dbReference type="RefSeq" id="WP_205170935.1">
    <property type="nucleotide sequence ID" value="NZ_JAFBDZ010000002.1"/>
</dbReference>
<dbReference type="InterPro" id="IPR036779">
    <property type="entry name" value="LysM_dom_sf"/>
</dbReference>
<feature type="domain" description="LysM" evidence="9">
    <location>
        <begin position="25"/>
        <end position="68"/>
    </location>
</feature>
<feature type="region of interest" description="Disordered" evidence="7">
    <location>
        <begin position="67"/>
        <end position="89"/>
    </location>
</feature>
<dbReference type="EMBL" id="JAFBDZ010000002">
    <property type="protein sequence ID" value="MBM7585307.1"/>
    <property type="molecule type" value="Genomic_DNA"/>
</dbReference>
<evidence type="ECO:0000256" key="2">
    <source>
        <dbReference type="ARBA" id="ARBA00022670"/>
    </source>
</evidence>
<dbReference type="PANTHER" id="PTHR47053:SF1">
    <property type="entry name" value="MUREIN DD-ENDOPEPTIDASE MEPH-RELATED"/>
    <property type="match status" value="1"/>
</dbReference>
<evidence type="ECO:0000256" key="1">
    <source>
        <dbReference type="ARBA" id="ARBA00007074"/>
    </source>
</evidence>
<dbReference type="EC" id="3.4.-.-" evidence="11"/>
<dbReference type="PROSITE" id="PS51782">
    <property type="entry name" value="LYSM"/>
    <property type="match status" value="3"/>
</dbReference>
<feature type="compositionally biased region" description="Polar residues" evidence="7">
    <location>
        <begin position="200"/>
        <end position="221"/>
    </location>
</feature>
<dbReference type="PANTHER" id="PTHR47053">
    <property type="entry name" value="MUREIN DD-ENDOPEPTIDASE MEPH-RELATED"/>
    <property type="match status" value="1"/>
</dbReference>
<dbReference type="Gene3D" id="3.10.350.10">
    <property type="entry name" value="LysM domain"/>
    <property type="match status" value="3"/>
</dbReference>
<feature type="region of interest" description="Disordered" evidence="7">
    <location>
        <begin position="199"/>
        <end position="221"/>
    </location>
</feature>
<evidence type="ECO:0000256" key="3">
    <source>
        <dbReference type="ARBA" id="ARBA00022729"/>
    </source>
</evidence>
<evidence type="ECO:0000256" key="8">
    <source>
        <dbReference type="SAM" id="SignalP"/>
    </source>
</evidence>
<feature type="region of interest" description="Disordered" evidence="7">
    <location>
        <begin position="135"/>
        <end position="160"/>
    </location>
</feature>
<dbReference type="SMART" id="SM00257">
    <property type="entry name" value="LysM"/>
    <property type="match status" value="3"/>
</dbReference>
<dbReference type="Pfam" id="PF00877">
    <property type="entry name" value="NLPC_P60"/>
    <property type="match status" value="1"/>
</dbReference>
<keyword evidence="6" id="KW-0788">Thiol protease</keyword>
<evidence type="ECO:0000313" key="11">
    <source>
        <dbReference type="EMBL" id="MBM7585307.1"/>
    </source>
</evidence>
<dbReference type="SUPFAM" id="SSF54001">
    <property type="entry name" value="Cysteine proteinases"/>
    <property type="match status" value="1"/>
</dbReference>
<evidence type="ECO:0000259" key="10">
    <source>
        <dbReference type="PROSITE" id="PS51935"/>
    </source>
</evidence>
<accession>A0ABS2NBR3</accession>
<feature type="domain" description="LysM" evidence="9">
    <location>
        <begin position="155"/>
        <end position="198"/>
    </location>
</feature>
<dbReference type="Pfam" id="PF01476">
    <property type="entry name" value="LysM"/>
    <property type="match status" value="3"/>
</dbReference>
<feature type="domain" description="LysM" evidence="9">
    <location>
        <begin position="88"/>
        <end position="131"/>
    </location>
</feature>
<dbReference type="PROSITE" id="PS51935">
    <property type="entry name" value="NLPC_P60"/>
    <property type="match status" value="1"/>
</dbReference>
<proteinExistence type="inferred from homology"/>
<dbReference type="GO" id="GO:0016787">
    <property type="term" value="F:hydrolase activity"/>
    <property type="evidence" value="ECO:0007669"/>
    <property type="project" value="UniProtKB-KW"/>
</dbReference>
<dbReference type="CDD" id="cd00118">
    <property type="entry name" value="LysM"/>
    <property type="match status" value="3"/>
</dbReference>
<evidence type="ECO:0000256" key="7">
    <source>
        <dbReference type="SAM" id="MobiDB-lite"/>
    </source>
</evidence>
<dbReference type="Gene3D" id="3.90.1720.10">
    <property type="entry name" value="endopeptidase domain like (from Nostoc punctiforme)"/>
    <property type="match status" value="1"/>
</dbReference>
<name>A0ABS2NBR3_9BACI</name>
<feature type="signal peptide" evidence="8">
    <location>
        <begin position="1"/>
        <end position="22"/>
    </location>
</feature>
<dbReference type="SUPFAM" id="SSF54106">
    <property type="entry name" value="LysM domain"/>
    <property type="match status" value="3"/>
</dbReference>
<keyword evidence="3 8" id="KW-0732">Signal</keyword>
<evidence type="ECO:0000256" key="6">
    <source>
        <dbReference type="ARBA" id="ARBA00022807"/>
    </source>
</evidence>
<gene>
    <name evidence="11" type="ORF">JOC86_001849</name>
</gene>
<dbReference type="InterPro" id="IPR038765">
    <property type="entry name" value="Papain-like_cys_pep_sf"/>
</dbReference>
<keyword evidence="4" id="KW-0677">Repeat</keyword>
<keyword evidence="12" id="KW-1185">Reference proteome</keyword>
<comment type="similarity">
    <text evidence="1">Belongs to the peptidase C40 family.</text>
</comment>
<evidence type="ECO:0000256" key="5">
    <source>
        <dbReference type="ARBA" id="ARBA00022801"/>
    </source>
</evidence>
<feature type="compositionally biased region" description="Low complexity" evidence="7">
    <location>
        <begin position="74"/>
        <end position="89"/>
    </location>
</feature>
<evidence type="ECO:0000313" key="12">
    <source>
        <dbReference type="Proteomes" id="UP001646157"/>
    </source>
</evidence>
<dbReference type="InterPro" id="IPR000064">
    <property type="entry name" value="NLP_P60_dom"/>
</dbReference>
<evidence type="ECO:0000259" key="9">
    <source>
        <dbReference type="PROSITE" id="PS51782"/>
    </source>
</evidence>
<keyword evidence="2" id="KW-0645">Protease</keyword>
<sequence>MKKTMVSVVATAALSTVFVAEASANTYKVERGDSLWLIANQYNTQVSKLKEWNNLTSDVIYPNQILQVGGNTGTQPKPETSKPSSSSKTYIVKSGDTLIGIANAHNITLGELKSWNNINSYLIYPGQKFIVSKGSSNNPVENNPAPTPDPSPSATSYTVKPGDTLSGIGVQFGVSVRELKQWNSLKSDLIYIGQKLSVKKGSSTPNESTPEVTNPDEGTSSGNVVTEAKKHLGVPYAWGGSSPSGFDCSGYIYYVFNKAGKSITRTSSEGYYNRSFYVNSPKPGDLVFFENTYKRGISHMGIYLGGGQFIHSGNDGVQISSLSNSYWKSKFDGYKRFY</sequence>
<comment type="caution">
    <text evidence="11">The sequence shown here is derived from an EMBL/GenBank/DDBJ whole genome shotgun (WGS) entry which is preliminary data.</text>
</comment>
<organism evidence="11 12">
    <name type="scientific">Rossellomorea pakistanensis</name>
    <dbReference type="NCBI Taxonomy" id="992288"/>
    <lineage>
        <taxon>Bacteria</taxon>
        <taxon>Bacillati</taxon>
        <taxon>Bacillota</taxon>
        <taxon>Bacilli</taxon>
        <taxon>Bacillales</taxon>
        <taxon>Bacillaceae</taxon>
        <taxon>Rossellomorea</taxon>
    </lineage>
</organism>